<feature type="compositionally biased region" description="Basic and acidic residues" evidence="1">
    <location>
        <begin position="1"/>
        <end position="44"/>
    </location>
</feature>
<name>A0A8J2K3F3_9HEXA</name>
<protein>
    <submittedName>
        <fullName evidence="2">Uncharacterized protein</fullName>
    </submittedName>
</protein>
<dbReference type="Proteomes" id="UP000708208">
    <property type="component" value="Unassembled WGS sequence"/>
</dbReference>
<dbReference type="EMBL" id="CAJVCH010211452">
    <property type="protein sequence ID" value="CAG7731382.1"/>
    <property type="molecule type" value="Genomic_DNA"/>
</dbReference>
<evidence type="ECO:0000256" key="1">
    <source>
        <dbReference type="SAM" id="MobiDB-lite"/>
    </source>
</evidence>
<feature type="non-terminal residue" evidence="2">
    <location>
        <position position="93"/>
    </location>
</feature>
<proteinExistence type="predicted"/>
<feature type="compositionally biased region" description="Basic and acidic residues" evidence="1">
    <location>
        <begin position="71"/>
        <end position="81"/>
    </location>
</feature>
<evidence type="ECO:0000313" key="2">
    <source>
        <dbReference type="EMBL" id="CAG7731382.1"/>
    </source>
</evidence>
<feature type="region of interest" description="Disordered" evidence="1">
    <location>
        <begin position="1"/>
        <end position="93"/>
    </location>
</feature>
<comment type="caution">
    <text evidence="2">The sequence shown here is derived from an EMBL/GenBank/DDBJ whole genome shotgun (WGS) entry which is preliminary data.</text>
</comment>
<reference evidence="2" key="1">
    <citation type="submission" date="2021-06" db="EMBL/GenBank/DDBJ databases">
        <authorList>
            <person name="Hodson N. C."/>
            <person name="Mongue J. A."/>
            <person name="Jaron S. K."/>
        </authorList>
    </citation>
    <scope>NUCLEOTIDE SEQUENCE</scope>
</reference>
<organism evidence="2 3">
    <name type="scientific">Allacma fusca</name>
    <dbReference type="NCBI Taxonomy" id="39272"/>
    <lineage>
        <taxon>Eukaryota</taxon>
        <taxon>Metazoa</taxon>
        <taxon>Ecdysozoa</taxon>
        <taxon>Arthropoda</taxon>
        <taxon>Hexapoda</taxon>
        <taxon>Collembola</taxon>
        <taxon>Symphypleona</taxon>
        <taxon>Sminthuridae</taxon>
        <taxon>Allacma</taxon>
    </lineage>
</organism>
<keyword evidence="3" id="KW-1185">Reference proteome</keyword>
<dbReference type="AlphaFoldDB" id="A0A8J2K3F3"/>
<gene>
    <name evidence="2" type="ORF">AFUS01_LOCUS19977</name>
</gene>
<evidence type="ECO:0000313" key="3">
    <source>
        <dbReference type="Proteomes" id="UP000708208"/>
    </source>
</evidence>
<accession>A0A8J2K3F3</accession>
<sequence>SLHEKSRESRGKLDPSRNNQDRSDGFRAERHEEQVNKSRPDRSEGMSGKSDPSRSQKDSRQYSSDNSGKGYETDRPRRAEQNDTNLGMHVENA</sequence>
<feature type="compositionally biased region" description="Basic and acidic residues" evidence="1">
    <location>
        <begin position="51"/>
        <end position="60"/>
    </location>
</feature>